<dbReference type="AlphaFoldDB" id="A0A7S4VP64"/>
<reference evidence="3" key="1">
    <citation type="submission" date="2021-01" db="EMBL/GenBank/DDBJ databases">
        <authorList>
            <person name="Corre E."/>
            <person name="Pelletier E."/>
            <person name="Niang G."/>
            <person name="Scheremetjew M."/>
            <person name="Finn R."/>
            <person name="Kale V."/>
            <person name="Holt S."/>
            <person name="Cochrane G."/>
            <person name="Meng A."/>
            <person name="Brown T."/>
            <person name="Cohen L."/>
        </authorList>
    </citation>
    <scope>NUCLEOTIDE SEQUENCE</scope>
    <source>
        <strain evidence="3">GSO104</strain>
    </source>
</reference>
<feature type="coiled-coil region" evidence="1">
    <location>
        <begin position="114"/>
        <end position="162"/>
    </location>
</feature>
<keyword evidence="1" id="KW-0175">Coiled coil</keyword>
<accession>A0A7S4VP64</accession>
<name>A0A7S4VP64_9STRA</name>
<proteinExistence type="predicted"/>
<dbReference type="EMBL" id="HBNS01010479">
    <property type="protein sequence ID" value="CAE4594920.1"/>
    <property type="molecule type" value="Transcribed_RNA"/>
</dbReference>
<protein>
    <submittedName>
        <fullName evidence="3">Uncharacterized protein</fullName>
    </submittedName>
</protein>
<evidence type="ECO:0000256" key="2">
    <source>
        <dbReference type="SAM" id="MobiDB-lite"/>
    </source>
</evidence>
<sequence length="322" mass="36521">MDYSSNTPPTREIIMNYINDDESITMSSLISQEQEIRLSPINRGGVPLTVMTGQRRSPHKRLSNETSTTYSSCSSYRSEVSMESQPAHIPQSFTSNPSENEIITHLMEELAKSKAESEESLRRASVLAEKLMNENIQLRREANESKAKIDRLEEDVKRLSLQAPFAGVKLGRRMQTAKQEIRRSLRIEQLSKELPEEELPEEDTLKELPMKKFRMARQSFMMRRSVSIEVPTEEDDNDKGFFSFLQLDKKEKPSSSINVTPDALLWESANIFNIDLAALEAVADMNDTDNMASKTKGSRHASSGRRGPRSKLSAHQRINAVV</sequence>
<gene>
    <name evidence="3" type="ORF">DBRI00130_LOCUS8461</name>
</gene>
<feature type="region of interest" description="Disordered" evidence="2">
    <location>
        <begin position="289"/>
        <end position="322"/>
    </location>
</feature>
<feature type="compositionally biased region" description="Basic residues" evidence="2">
    <location>
        <begin position="296"/>
        <end position="314"/>
    </location>
</feature>
<evidence type="ECO:0000256" key="1">
    <source>
        <dbReference type="SAM" id="Coils"/>
    </source>
</evidence>
<organism evidence="3">
    <name type="scientific">Ditylum brightwellii</name>
    <dbReference type="NCBI Taxonomy" id="49249"/>
    <lineage>
        <taxon>Eukaryota</taxon>
        <taxon>Sar</taxon>
        <taxon>Stramenopiles</taxon>
        <taxon>Ochrophyta</taxon>
        <taxon>Bacillariophyta</taxon>
        <taxon>Mediophyceae</taxon>
        <taxon>Lithodesmiophycidae</taxon>
        <taxon>Lithodesmiales</taxon>
        <taxon>Lithodesmiaceae</taxon>
        <taxon>Ditylum</taxon>
    </lineage>
</organism>
<evidence type="ECO:0000313" key="3">
    <source>
        <dbReference type="EMBL" id="CAE4594920.1"/>
    </source>
</evidence>